<keyword evidence="3" id="KW-1185">Reference proteome</keyword>
<dbReference type="RefSeq" id="WP_129889757.1">
    <property type="nucleotide sequence ID" value="NZ_CP035758.1"/>
</dbReference>
<feature type="domain" description="HD" evidence="1">
    <location>
        <begin position="50"/>
        <end position="93"/>
    </location>
</feature>
<gene>
    <name evidence="2" type="ORF">EPA93_23055</name>
</gene>
<dbReference type="Pfam" id="PF01966">
    <property type="entry name" value="HD"/>
    <property type="match status" value="1"/>
</dbReference>
<dbReference type="InterPro" id="IPR006674">
    <property type="entry name" value="HD_domain"/>
</dbReference>
<evidence type="ECO:0000259" key="1">
    <source>
        <dbReference type="Pfam" id="PF01966"/>
    </source>
</evidence>
<proteinExistence type="predicted"/>
<dbReference type="EMBL" id="CP035758">
    <property type="protein sequence ID" value="QBD78704.1"/>
    <property type="molecule type" value="Genomic_DNA"/>
</dbReference>
<evidence type="ECO:0000313" key="2">
    <source>
        <dbReference type="EMBL" id="QBD78704.1"/>
    </source>
</evidence>
<dbReference type="SUPFAM" id="SSF109604">
    <property type="entry name" value="HD-domain/PDEase-like"/>
    <property type="match status" value="1"/>
</dbReference>
<dbReference type="Gene3D" id="1.10.3210.10">
    <property type="entry name" value="Hypothetical protein af1432"/>
    <property type="match status" value="1"/>
</dbReference>
<dbReference type="OrthoDB" id="9796032at2"/>
<dbReference type="AlphaFoldDB" id="A0A4P6JTD8"/>
<organism evidence="2 3">
    <name type="scientific">Ktedonosporobacter rubrisoli</name>
    <dbReference type="NCBI Taxonomy" id="2509675"/>
    <lineage>
        <taxon>Bacteria</taxon>
        <taxon>Bacillati</taxon>
        <taxon>Chloroflexota</taxon>
        <taxon>Ktedonobacteria</taxon>
        <taxon>Ktedonobacterales</taxon>
        <taxon>Ktedonosporobacteraceae</taxon>
        <taxon>Ktedonosporobacter</taxon>
    </lineage>
</organism>
<protein>
    <submittedName>
        <fullName evidence="2">HD domain-containing protein</fullName>
    </submittedName>
</protein>
<accession>A0A4P6JTD8</accession>
<evidence type="ECO:0000313" key="3">
    <source>
        <dbReference type="Proteomes" id="UP000290365"/>
    </source>
</evidence>
<dbReference type="Proteomes" id="UP000290365">
    <property type="component" value="Chromosome"/>
</dbReference>
<sequence>MSEHIDYEHIFTPQGMLGEVSKHPNLDFLMNIFNIPRVYSVSGFGTWNVGQHTVAVAFLALYWSAFQGYPQEKRDRLVTLALMHDVHEAVIGDILPFFKTAAVREAIDSIQGDILSAFAIEEDQTLRAELKLLDLIGFLYEIGQSSPRGIDPSKRELIEQMYTRQKTEILAYAEQAQIDRQKVEEFLASMQL</sequence>
<name>A0A4P6JTD8_KTERU</name>
<dbReference type="KEGG" id="kbs:EPA93_23055"/>
<reference evidence="2 3" key="1">
    <citation type="submission" date="2019-01" db="EMBL/GenBank/DDBJ databases">
        <title>Ktedonosporobacter rubrisoli SCAWS-G2.</title>
        <authorList>
            <person name="Huang Y."/>
            <person name="Yan B."/>
        </authorList>
    </citation>
    <scope>NUCLEOTIDE SEQUENCE [LARGE SCALE GENOMIC DNA]</scope>
    <source>
        <strain evidence="2 3">SCAWS-G2</strain>
    </source>
</reference>